<dbReference type="CDD" id="cd03262">
    <property type="entry name" value="ABC_HisP_GlnQ"/>
    <property type="match status" value="1"/>
</dbReference>
<dbReference type="Pfam" id="PF00005">
    <property type="entry name" value="ABC_tran"/>
    <property type="match status" value="1"/>
</dbReference>
<dbReference type="PROSITE" id="PS00211">
    <property type="entry name" value="ABC_TRANSPORTER_1"/>
    <property type="match status" value="1"/>
</dbReference>
<dbReference type="PROSITE" id="PS50893">
    <property type="entry name" value="ABC_TRANSPORTER_2"/>
    <property type="match status" value="1"/>
</dbReference>
<name>A0A6N7IXN2_9FIRM</name>
<dbReference type="InterPro" id="IPR003593">
    <property type="entry name" value="AAA+_ATPase"/>
</dbReference>
<sequence length="249" mass="27322">MVSLNNIYKHFGENNVLNGVNIDIRKGDVVVILGPSGSGKTTLLRCINFLERADQGTITIDNYTVSSKEKKQSKILALRRKTAMVFQQYNLFRNRTAVENVMEGLRVVKKVPKAEARKKAEAALDKVGLLDKADFYPAQLSGGQQQRIGIARALVMEPDLILFDEPTSALDPELVGEVLSCIRDVAKTGITMIVVTHEIAFAKEAATRVIFMEGGVVVEDGTPDQLINHPENERTQQFLARINGAAASA</sequence>
<reference evidence="8" key="1">
    <citation type="journal article" date="2020" name="Appl. Environ. Microbiol.">
        <title>Medium-Chain Fatty Acid Synthesis by 'Candidatus Weimeria bifida' gen. nov., sp. nov., and 'Candidatus Pseudoramibacter fermentans' sp. nov.</title>
        <authorList>
            <person name="Scarborough M.J."/>
            <person name="Myers K.S."/>
            <person name="Donohue T.J."/>
            <person name="Noguera D.R."/>
        </authorList>
    </citation>
    <scope>NUCLEOTIDE SEQUENCE</scope>
    <source>
        <strain evidence="8">LCO1.1</strain>
    </source>
</reference>
<dbReference type="InterPro" id="IPR027417">
    <property type="entry name" value="P-loop_NTPase"/>
</dbReference>
<keyword evidence="2" id="KW-0813">Transport</keyword>
<gene>
    <name evidence="8" type="ORF">FRC54_03265</name>
</gene>
<keyword evidence="9" id="KW-1185">Reference proteome</keyword>
<keyword evidence="3" id="KW-1003">Cell membrane</keyword>
<evidence type="ECO:0000313" key="8">
    <source>
        <dbReference type="EMBL" id="MQN00999.1"/>
    </source>
</evidence>
<dbReference type="InterPro" id="IPR017871">
    <property type="entry name" value="ABC_transporter-like_CS"/>
</dbReference>
<evidence type="ECO:0000313" key="9">
    <source>
        <dbReference type="Proteomes" id="UP000460257"/>
    </source>
</evidence>
<keyword evidence="4" id="KW-0547">Nucleotide-binding</keyword>
<dbReference type="InterPro" id="IPR030679">
    <property type="entry name" value="ABC_ATPase_HisP-typ"/>
</dbReference>
<dbReference type="GO" id="GO:0005886">
    <property type="term" value="C:plasma membrane"/>
    <property type="evidence" value="ECO:0007669"/>
    <property type="project" value="UniProtKB-SubCell"/>
</dbReference>
<dbReference type="SUPFAM" id="SSF52540">
    <property type="entry name" value="P-loop containing nucleoside triphosphate hydrolases"/>
    <property type="match status" value="1"/>
</dbReference>
<dbReference type="InterPro" id="IPR003439">
    <property type="entry name" value="ABC_transporter-like_ATP-bd"/>
</dbReference>
<dbReference type="GO" id="GO:0005524">
    <property type="term" value="F:ATP binding"/>
    <property type="evidence" value="ECO:0007669"/>
    <property type="project" value="UniProtKB-KW"/>
</dbReference>
<evidence type="ECO:0000256" key="5">
    <source>
        <dbReference type="ARBA" id="ARBA00022840"/>
    </source>
</evidence>
<comment type="subcellular location">
    <subcellularLocation>
        <location evidence="1">Cell membrane</location>
        <topology evidence="1">Peripheral membrane protein</topology>
    </subcellularLocation>
</comment>
<dbReference type="SMART" id="SM00382">
    <property type="entry name" value="AAA"/>
    <property type="match status" value="1"/>
</dbReference>
<comment type="caution">
    <text evidence="8">The sequence shown here is derived from an EMBL/GenBank/DDBJ whole genome shotgun (WGS) entry which is preliminary data.</text>
</comment>
<evidence type="ECO:0000256" key="3">
    <source>
        <dbReference type="ARBA" id="ARBA00022475"/>
    </source>
</evidence>
<dbReference type="PANTHER" id="PTHR43166">
    <property type="entry name" value="AMINO ACID IMPORT ATP-BINDING PROTEIN"/>
    <property type="match status" value="1"/>
</dbReference>
<dbReference type="GO" id="GO:0016887">
    <property type="term" value="F:ATP hydrolysis activity"/>
    <property type="evidence" value="ECO:0007669"/>
    <property type="project" value="InterPro"/>
</dbReference>
<accession>A0A6N7IXN2</accession>
<dbReference type="AlphaFoldDB" id="A0A6N7IXN2"/>
<organism evidence="8 9">
    <name type="scientific">Candidatus Weimeria bifida</name>
    <dbReference type="NCBI Taxonomy" id="2599074"/>
    <lineage>
        <taxon>Bacteria</taxon>
        <taxon>Bacillati</taxon>
        <taxon>Bacillota</taxon>
        <taxon>Clostridia</taxon>
        <taxon>Lachnospirales</taxon>
        <taxon>Lachnospiraceae</taxon>
        <taxon>Candidatus Weimeria</taxon>
    </lineage>
</organism>
<evidence type="ECO:0000259" key="7">
    <source>
        <dbReference type="PROSITE" id="PS50893"/>
    </source>
</evidence>
<evidence type="ECO:0000256" key="6">
    <source>
        <dbReference type="ARBA" id="ARBA00023136"/>
    </source>
</evidence>
<dbReference type="EMBL" id="VOGC01000002">
    <property type="protein sequence ID" value="MQN00999.1"/>
    <property type="molecule type" value="Genomic_DNA"/>
</dbReference>
<dbReference type="InterPro" id="IPR050086">
    <property type="entry name" value="MetN_ABC_transporter-like"/>
</dbReference>
<protein>
    <submittedName>
        <fullName evidence="8">Amino acid ABC transporter ATP-binding protein</fullName>
    </submittedName>
</protein>
<keyword evidence="6" id="KW-0472">Membrane</keyword>
<dbReference type="Gene3D" id="3.40.50.300">
    <property type="entry name" value="P-loop containing nucleotide triphosphate hydrolases"/>
    <property type="match status" value="1"/>
</dbReference>
<dbReference type="PIRSF" id="PIRSF039085">
    <property type="entry name" value="ABC_ATPase_HisP"/>
    <property type="match status" value="1"/>
</dbReference>
<evidence type="ECO:0000256" key="2">
    <source>
        <dbReference type="ARBA" id="ARBA00022448"/>
    </source>
</evidence>
<keyword evidence="5 8" id="KW-0067">ATP-binding</keyword>
<proteinExistence type="predicted"/>
<feature type="domain" description="ABC transporter" evidence="7">
    <location>
        <begin position="2"/>
        <end position="239"/>
    </location>
</feature>
<dbReference type="PANTHER" id="PTHR43166:SF35">
    <property type="entry name" value="L-CYSTINE IMPORT ATP-BINDING PROTEIN TCYN"/>
    <property type="match status" value="1"/>
</dbReference>
<evidence type="ECO:0000256" key="4">
    <source>
        <dbReference type="ARBA" id="ARBA00022741"/>
    </source>
</evidence>
<evidence type="ECO:0000256" key="1">
    <source>
        <dbReference type="ARBA" id="ARBA00004202"/>
    </source>
</evidence>
<dbReference type="Proteomes" id="UP000460257">
    <property type="component" value="Unassembled WGS sequence"/>
</dbReference>
<dbReference type="FunFam" id="3.40.50.300:FF:000020">
    <property type="entry name" value="Amino acid ABC transporter ATP-binding component"/>
    <property type="match status" value="1"/>
</dbReference>
<dbReference type="GO" id="GO:0015424">
    <property type="term" value="F:ABC-type amino acid transporter activity"/>
    <property type="evidence" value="ECO:0007669"/>
    <property type="project" value="InterPro"/>
</dbReference>